<comment type="caution">
    <text evidence="1">The sequence shown here is derived from an EMBL/GenBank/DDBJ whole genome shotgun (WGS) entry which is preliminary data.</text>
</comment>
<dbReference type="Proteomes" id="UP000004291">
    <property type="component" value="Chromosome"/>
</dbReference>
<organism evidence="1 2">
    <name type="scientific">Hoeflea phototrophica (strain DSM 17068 / NCIMB 14078 / DFL-43)</name>
    <dbReference type="NCBI Taxonomy" id="411684"/>
    <lineage>
        <taxon>Bacteria</taxon>
        <taxon>Pseudomonadati</taxon>
        <taxon>Pseudomonadota</taxon>
        <taxon>Alphaproteobacteria</taxon>
        <taxon>Hyphomicrobiales</taxon>
        <taxon>Rhizobiaceae</taxon>
        <taxon>Hoeflea</taxon>
    </lineage>
</organism>
<sequence>MTAHVKPKRPAPLSLRLNKAERKRLEKLAGDQPLGSFIKDRVFADALMPGASEVLDRYQMLVRVLAALGENDVFANLDAIAKAIEAGDLVLSDEQEAQIAASCLLVLEMRDDLIRALGLKPPAQPYDGDY</sequence>
<reference evidence="1 2" key="2">
    <citation type="submission" date="2012-06" db="EMBL/GenBank/DDBJ databases">
        <authorList>
            <person name="Fiebig A."/>
        </authorList>
    </citation>
    <scope>NUCLEOTIDE SEQUENCE [LARGE SCALE GENOMIC DNA]</scope>
    <source>
        <strain evidence="1 2">DFL-43</strain>
    </source>
</reference>
<dbReference type="RefSeq" id="WP_007195817.1">
    <property type="nucleotide sequence ID" value="NZ_CM002917.1"/>
</dbReference>
<proteinExistence type="predicted"/>
<dbReference type="EMBL" id="ABIA03000002">
    <property type="protein sequence ID" value="EDQ34556.1"/>
    <property type="molecule type" value="Genomic_DNA"/>
</dbReference>
<dbReference type="AlphaFoldDB" id="A9CYC3"/>
<keyword evidence="2" id="KW-1185">Reference proteome</keyword>
<protein>
    <submittedName>
        <fullName evidence="1">Uncharacterized protein</fullName>
    </submittedName>
</protein>
<name>A9CYC3_HOEPD</name>
<dbReference type="HOGENOM" id="CLU_146726_0_0_5"/>
<accession>A9CYC3</accession>
<gene>
    <name evidence="1" type="ORF">HPDFL43_00125</name>
</gene>
<evidence type="ECO:0000313" key="2">
    <source>
        <dbReference type="Proteomes" id="UP000004291"/>
    </source>
</evidence>
<dbReference type="STRING" id="411684.HPDFL43_00125"/>
<dbReference type="OrthoDB" id="8548224at2"/>
<dbReference type="eggNOG" id="ENOG5032B39">
    <property type="taxonomic scope" value="Bacteria"/>
</dbReference>
<evidence type="ECO:0000313" key="1">
    <source>
        <dbReference type="EMBL" id="EDQ34556.1"/>
    </source>
</evidence>
<reference evidence="1 2" key="1">
    <citation type="submission" date="2007-10" db="EMBL/GenBank/DDBJ databases">
        <authorList>
            <person name="Wagner-Dobler I."/>
            <person name="Ferriera S."/>
            <person name="Johnson J."/>
            <person name="Kravitz S."/>
            <person name="Beeson K."/>
            <person name="Sutton G."/>
            <person name="Rogers Y.-H."/>
            <person name="Friedman R."/>
            <person name="Frazier M."/>
            <person name="Venter J.C."/>
        </authorList>
    </citation>
    <scope>NUCLEOTIDE SEQUENCE [LARGE SCALE GENOMIC DNA]</scope>
    <source>
        <strain evidence="1 2">DFL-43</strain>
    </source>
</reference>